<dbReference type="EMBL" id="CP101808">
    <property type="protein sequence ID" value="UUD36914.1"/>
    <property type="molecule type" value="Genomic_DNA"/>
</dbReference>
<keyword evidence="1" id="KW-0479">Metal-binding</keyword>
<dbReference type="PANTHER" id="PTHR42742:SF3">
    <property type="entry name" value="FRUCTOKINASE"/>
    <property type="match status" value="1"/>
</dbReference>
<dbReference type="InterPro" id="IPR046457">
    <property type="entry name" value="PMI_typeI_cat"/>
</dbReference>
<sequence length="253" mass="29375">MKKIIPVVHEKLWGKEIWLHSPLKGMETTFEDDTKNTFGPLIKIISANQPLSIQVHPDDELAKKLENEPNGKNEAWLLLKKSKAAKLVWGSKTIDKNIIKEAVLNNTLDEHLNIIEPEIGGFYNVPAGLIHGIGYNHDDFIEVLEVQQPSDVTYRLYDYHRKQKDGTYRELHLEKSLAALKYTSVDFQKQTGDWKVYKLQNYSIIDTKAKDVKMDTYSWVIKKDTYETFLFEPEEPIKLKNVWIVKVRTCTVM</sequence>
<dbReference type="SUPFAM" id="SSF51182">
    <property type="entry name" value="RmlC-like cupins"/>
    <property type="match status" value="1"/>
</dbReference>
<dbReference type="InterPro" id="IPR011051">
    <property type="entry name" value="RmlC_Cupin_sf"/>
</dbReference>
<dbReference type="Pfam" id="PF20511">
    <property type="entry name" value="PMI_typeI_cat"/>
    <property type="match status" value="1"/>
</dbReference>
<accession>A0ABY5J0Y6</accession>
<dbReference type="PANTHER" id="PTHR42742">
    <property type="entry name" value="TRANSCRIPTIONAL REPRESSOR MPRA"/>
    <property type="match status" value="1"/>
</dbReference>
<gene>
    <name evidence="4" type="ORF">NPA09_03380</name>
</gene>
<evidence type="ECO:0000256" key="1">
    <source>
        <dbReference type="ARBA" id="ARBA00022723"/>
    </source>
</evidence>
<keyword evidence="4" id="KW-0413">Isomerase</keyword>
<name>A0ABY5J0Y6_9BACT</name>
<dbReference type="InterPro" id="IPR051804">
    <property type="entry name" value="Carb_Metab_Reg_Kinase/Isom"/>
</dbReference>
<dbReference type="RefSeq" id="WP_129722818.1">
    <property type="nucleotide sequence ID" value="NZ_CP101808.1"/>
</dbReference>
<keyword evidence="2" id="KW-0862">Zinc</keyword>
<reference evidence="4" key="1">
    <citation type="submission" date="2022-07" db="EMBL/GenBank/DDBJ databases">
        <title>Complete genome of Mycoplasma equigenitalium type strain T37.</title>
        <authorList>
            <person name="Spergser J."/>
        </authorList>
    </citation>
    <scope>NUCLEOTIDE SEQUENCE</scope>
    <source>
        <strain evidence="4">T37</strain>
    </source>
</reference>
<protein>
    <submittedName>
        <fullName evidence="4">Class I mannose-6-phosphate isomerase</fullName>
    </submittedName>
</protein>
<dbReference type="CDD" id="cd07010">
    <property type="entry name" value="cupin_PMI_type_I_N_bac"/>
    <property type="match status" value="1"/>
</dbReference>
<proteinExistence type="predicted"/>
<evidence type="ECO:0000256" key="2">
    <source>
        <dbReference type="ARBA" id="ARBA00022833"/>
    </source>
</evidence>
<evidence type="ECO:0000313" key="4">
    <source>
        <dbReference type="EMBL" id="UUD36914.1"/>
    </source>
</evidence>
<keyword evidence="5" id="KW-1185">Reference proteome</keyword>
<dbReference type="Gene3D" id="2.60.120.10">
    <property type="entry name" value="Jelly Rolls"/>
    <property type="match status" value="1"/>
</dbReference>
<organism evidence="4 5">
    <name type="scientific">Mycoplasmopsis equigenitalium</name>
    <dbReference type="NCBI Taxonomy" id="114883"/>
    <lineage>
        <taxon>Bacteria</taxon>
        <taxon>Bacillati</taxon>
        <taxon>Mycoplasmatota</taxon>
        <taxon>Mycoplasmoidales</taxon>
        <taxon>Metamycoplasmataceae</taxon>
        <taxon>Mycoplasmopsis</taxon>
    </lineage>
</organism>
<evidence type="ECO:0000313" key="5">
    <source>
        <dbReference type="Proteomes" id="UP001059576"/>
    </source>
</evidence>
<dbReference type="Proteomes" id="UP001059576">
    <property type="component" value="Chromosome"/>
</dbReference>
<feature type="domain" description="Phosphomannose isomerase type I catalytic" evidence="3">
    <location>
        <begin position="15"/>
        <end position="68"/>
    </location>
</feature>
<dbReference type="GO" id="GO:0016853">
    <property type="term" value="F:isomerase activity"/>
    <property type="evidence" value="ECO:0007669"/>
    <property type="project" value="UniProtKB-KW"/>
</dbReference>
<evidence type="ECO:0000259" key="3">
    <source>
        <dbReference type="Pfam" id="PF20511"/>
    </source>
</evidence>
<dbReference type="InterPro" id="IPR014710">
    <property type="entry name" value="RmlC-like_jellyroll"/>
</dbReference>